<dbReference type="RefSeq" id="WP_351975631.1">
    <property type="nucleotide sequence ID" value="NZ_JBEPBX010000006.1"/>
</dbReference>
<evidence type="ECO:0000313" key="1">
    <source>
        <dbReference type="EMBL" id="MER6613568.1"/>
    </source>
</evidence>
<dbReference type="Proteomes" id="UP001445472">
    <property type="component" value="Unassembled WGS sequence"/>
</dbReference>
<dbReference type="InterPro" id="IPR046251">
    <property type="entry name" value="DUF6284"/>
</dbReference>
<gene>
    <name evidence="1" type="ORF">ABT276_09330</name>
</gene>
<keyword evidence="2" id="KW-1185">Reference proteome</keyword>
<dbReference type="Pfam" id="PF19801">
    <property type="entry name" value="DUF6284"/>
    <property type="match status" value="1"/>
</dbReference>
<proteinExistence type="predicted"/>
<protein>
    <submittedName>
        <fullName evidence="1">DUF6284 family protein</fullName>
    </submittedName>
</protein>
<dbReference type="EMBL" id="JBEPBX010000006">
    <property type="protein sequence ID" value="MER6613568.1"/>
    <property type="molecule type" value="Genomic_DNA"/>
</dbReference>
<comment type="caution">
    <text evidence="1">The sequence shown here is derived from an EMBL/GenBank/DDBJ whole genome shotgun (WGS) entry which is preliminary data.</text>
</comment>
<evidence type="ECO:0000313" key="2">
    <source>
        <dbReference type="Proteomes" id="UP001445472"/>
    </source>
</evidence>
<sequence>MKHIGAVQAVVTAAEIDREPTASELDAIDLEMPLIAAELELLDAQIVTLDRTPSPLDVRRIRRARRRVLVARRELTNRGVAGSPEVA</sequence>
<accession>A0ABV1URY0</accession>
<name>A0ABV1URY0_9ACTN</name>
<organism evidence="1 2">
    <name type="scientific">Streptomyces xantholiticus</name>
    <dbReference type="NCBI Taxonomy" id="68285"/>
    <lineage>
        <taxon>Bacteria</taxon>
        <taxon>Bacillati</taxon>
        <taxon>Actinomycetota</taxon>
        <taxon>Actinomycetes</taxon>
        <taxon>Kitasatosporales</taxon>
        <taxon>Streptomycetaceae</taxon>
        <taxon>Streptomyces</taxon>
    </lineage>
</organism>
<reference evidence="1 2" key="1">
    <citation type="submission" date="2024-06" db="EMBL/GenBank/DDBJ databases">
        <title>The Natural Products Discovery Center: Release of the First 8490 Sequenced Strains for Exploring Actinobacteria Biosynthetic Diversity.</title>
        <authorList>
            <person name="Kalkreuter E."/>
            <person name="Kautsar S.A."/>
            <person name="Yang D."/>
            <person name="Bader C.D."/>
            <person name="Teijaro C.N."/>
            <person name="Fluegel L."/>
            <person name="Davis C.M."/>
            <person name="Simpson J.R."/>
            <person name="Lauterbach L."/>
            <person name="Steele A.D."/>
            <person name="Gui C."/>
            <person name="Meng S."/>
            <person name="Li G."/>
            <person name="Viehrig K."/>
            <person name="Ye F."/>
            <person name="Su P."/>
            <person name="Kiefer A.F."/>
            <person name="Nichols A."/>
            <person name="Cepeda A.J."/>
            <person name="Yan W."/>
            <person name="Fan B."/>
            <person name="Jiang Y."/>
            <person name="Adhikari A."/>
            <person name="Zheng C.-J."/>
            <person name="Schuster L."/>
            <person name="Cowan T.M."/>
            <person name="Smanski M.J."/>
            <person name="Chevrette M.G."/>
            <person name="De Carvalho L.P.S."/>
            <person name="Shen B."/>
        </authorList>
    </citation>
    <scope>NUCLEOTIDE SEQUENCE [LARGE SCALE GENOMIC DNA]</scope>
    <source>
        <strain evidence="1 2">NPDC000837</strain>
    </source>
</reference>